<dbReference type="GO" id="GO:0005886">
    <property type="term" value="C:plasma membrane"/>
    <property type="evidence" value="ECO:0007669"/>
    <property type="project" value="UniProtKB-SubCell"/>
</dbReference>
<reference evidence="6 7" key="1">
    <citation type="submission" date="2016-11" db="EMBL/GenBank/DDBJ databases">
        <authorList>
            <person name="Jaros S."/>
            <person name="Januszkiewicz K."/>
            <person name="Wedrychowicz H."/>
        </authorList>
    </citation>
    <scope>NUCLEOTIDE SEQUENCE [LARGE SCALE GENOMIC DNA]</scope>
    <source>
        <strain evidence="6 7">DSM 29431</strain>
    </source>
</reference>
<organism evidence="6 7">
    <name type="scientific">Marivita hallyeonensis</name>
    <dbReference type="NCBI Taxonomy" id="996342"/>
    <lineage>
        <taxon>Bacteria</taxon>
        <taxon>Pseudomonadati</taxon>
        <taxon>Pseudomonadota</taxon>
        <taxon>Alphaproteobacteria</taxon>
        <taxon>Rhodobacterales</taxon>
        <taxon>Roseobacteraceae</taxon>
        <taxon>Marivita</taxon>
    </lineage>
</organism>
<proteinExistence type="inferred from homology"/>
<evidence type="ECO:0000256" key="4">
    <source>
        <dbReference type="ARBA" id="ARBA00023136"/>
    </source>
</evidence>
<gene>
    <name evidence="6" type="ORF">SAMN05443551_1982</name>
</gene>
<feature type="transmembrane region" description="Helical" evidence="5">
    <location>
        <begin position="208"/>
        <end position="229"/>
    </location>
</feature>
<keyword evidence="2 5" id="KW-0812">Transmembrane</keyword>
<feature type="transmembrane region" description="Helical" evidence="5">
    <location>
        <begin position="241"/>
        <end position="263"/>
    </location>
</feature>
<keyword evidence="5" id="KW-1003">Cell membrane</keyword>
<feature type="transmembrane region" description="Helical" evidence="5">
    <location>
        <begin position="111"/>
        <end position="129"/>
    </location>
</feature>
<dbReference type="EMBL" id="FQXC01000002">
    <property type="protein sequence ID" value="SHH32737.1"/>
    <property type="molecule type" value="Genomic_DNA"/>
</dbReference>
<keyword evidence="3 5" id="KW-1133">Transmembrane helix</keyword>
<name>A0A1M5S2B2_9RHOB</name>
<dbReference type="Proteomes" id="UP000184221">
    <property type="component" value="Unassembled WGS sequence"/>
</dbReference>
<feature type="transmembrane region" description="Helical" evidence="5">
    <location>
        <begin position="136"/>
        <end position="154"/>
    </location>
</feature>
<evidence type="ECO:0000256" key="5">
    <source>
        <dbReference type="RuleBase" id="RU363041"/>
    </source>
</evidence>
<dbReference type="Pfam" id="PF01925">
    <property type="entry name" value="TauE"/>
    <property type="match status" value="1"/>
</dbReference>
<accession>A0A1M5S2B2</accession>
<feature type="transmembrane region" description="Helical" evidence="5">
    <location>
        <begin position="31"/>
        <end position="64"/>
    </location>
</feature>
<sequence length="294" mass="30611">MWAISLWLWPSPDFGTDDTGMEAVWSLHALGVAAVLAAMAGALSGILAGLFGIGGGAVLVPVLYELFGFMGVDPSVRTHMSIGTSFAIILPTALTSFRAHAAKGAPDLRLLRQWVLLVPLGVLSAGFIVSNASGEMLRLVFAVIALAIAAKMLLGSDAVRLADDLPGQPWRGVIGFLIGFLSALIGIGGGNINNVFMTLFGRSLHQAIATSAGLGLLIGLPGLAIYVVTGLGVAGRPIASLGYLNLLGFMFIMPIAVWLAPVGARIAHGLSDRRMKQLFGLFLVLVAVRFLGVL</sequence>
<feature type="transmembrane region" description="Helical" evidence="5">
    <location>
        <begin position="275"/>
        <end position="292"/>
    </location>
</feature>
<keyword evidence="7" id="KW-1185">Reference proteome</keyword>
<protein>
    <recommendedName>
        <fullName evidence="5">Probable membrane transporter protein</fullName>
    </recommendedName>
</protein>
<evidence type="ECO:0000256" key="3">
    <source>
        <dbReference type="ARBA" id="ARBA00022989"/>
    </source>
</evidence>
<dbReference type="PANTHER" id="PTHR43483:SF3">
    <property type="entry name" value="MEMBRANE TRANSPORTER PROTEIN HI_0806-RELATED"/>
    <property type="match status" value="1"/>
</dbReference>
<evidence type="ECO:0000313" key="6">
    <source>
        <dbReference type="EMBL" id="SHH32737.1"/>
    </source>
</evidence>
<feature type="transmembrane region" description="Helical" evidence="5">
    <location>
        <begin position="76"/>
        <end position="99"/>
    </location>
</feature>
<dbReference type="InterPro" id="IPR002781">
    <property type="entry name" value="TM_pro_TauE-like"/>
</dbReference>
<evidence type="ECO:0000256" key="1">
    <source>
        <dbReference type="ARBA" id="ARBA00004141"/>
    </source>
</evidence>
<keyword evidence="4 5" id="KW-0472">Membrane</keyword>
<comment type="similarity">
    <text evidence="5">Belongs to the 4-toluene sulfonate uptake permease (TSUP) (TC 2.A.102) family.</text>
</comment>
<dbReference type="PANTHER" id="PTHR43483">
    <property type="entry name" value="MEMBRANE TRANSPORTER PROTEIN HI_0806-RELATED"/>
    <property type="match status" value="1"/>
</dbReference>
<comment type="subcellular location">
    <subcellularLocation>
        <location evidence="5">Cell membrane</location>
        <topology evidence="5">Multi-pass membrane protein</topology>
    </subcellularLocation>
    <subcellularLocation>
        <location evidence="1">Membrane</location>
        <topology evidence="1">Multi-pass membrane protein</topology>
    </subcellularLocation>
</comment>
<evidence type="ECO:0000256" key="2">
    <source>
        <dbReference type="ARBA" id="ARBA00022692"/>
    </source>
</evidence>
<dbReference type="AlphaFoldDB" id="A0A1M5S2B2"/>
<evidence type="ECO:0000313" key="7">
    <source>
        <dbReference type="Proteomes" id="UP000184221"/>
    </source>
</evidence>
<feature type="transmembrane region" description="Helical" evidence="5">
    <location>
        <begin position="174"/>
        <end position="196"/>
    </location>
</feature>
<dbReference type="STRING" id="996342.SAMN05443551_1982"/>